<protein>
    <submittedName>
        <fullName evidence="2">Nuclear transport factor 2 family protein</fullName>
    </submittedName>
</protein>
<dbReference type="OrthoDB" id="4571298at2"/>
<evidence type="ECO:0000313" key="2">
    <source>
        <dbReference type="EMBL" id="PPE73608.1"/>
    </source>
</evidence>
<dbReference type="Pfam" id="PF13577">
    <property type="entry name" value="SnoaL_4"/>
    <property type="match status" value="1"/>
</dbReference>
<evidence type="ECO:0000259" key="1">
    <source>
        <dbReference type="Pfam" id="PF13577"/>
    </source>
</evidence>
<feature type="domain" description="SnoaL-like" evidence="1">
    <location>
        <begin position="30"/>
        <end position="154"/>
    </location>
</feature>
<gene>
    <name evidence="2" type="ORF">C3942_12465</name>
</gene>
<proteinExistence type="predicted"/>
<dbReference type="InterPro" id="IPR032710">
    <property type="entry name" value="NTF2-like_dom_sf"/>
</dbReference>
<dbReference type="AlphaFoldDB" id="A0A2S5TFJ9"/>
<keyword evidence="3" id="KW-1185">Reference proteome</keyword>
<dbReference type="InterPro" id="IPR037401">
    <property type="entry name" value="SnoaL-like"/>
</dbReference>
<comment type="caution">
    <text evidence="2">The sequence shown here is derived from an EMBL/GenBank/DDBJ whole genome shotgun (WGS) entry which is preliminary data.</text>
</comment>
<name>A0A2S5TFJ9_9GAMM</name>
<dbReference type="EMBL" id="PSNW01000006">
    <property type="protein sequence ID" value="PPE73608.1"/>
    <property type="molecule type" value="Genomic_DNA"/>
</dbReference>
<accession>A0A2S5TFJ9</accession>
<dbReference type="Proteomes" id="UP000238220">
    <property type="component" value="Unassembled WGS sequence"/>
</dbReference>
<reference evidence="2 3" key="1">
    <citation type="submission" date="2018-02" db="EMBL/GenBank/DDBJ databases">
        <title>Genome sequencing of Solimonas sp. HR-BB.</title>
        <authorList>
            <person name="Lee Y."/>
            <person name="Jeon C.O."/>
        </authorList>
    </citation>
    <scope>NUCLEOTIDE SEQUENCE [LARGE SCALE GENOMIC DNA]</scope>
    <source>
        <strain evidence="2 3">HR-BB</strain>
    </source>
</reference>
<sequence>MGEARPPRPFRYWDSKNSIHHEENAMALPLEDLELIKRLKYAYCRCIDTANLAELKTLFTEDASVRYEGGSYLFEAQGRDKILEAIGYAFHADAIALHHVNHPEIDFQSPTEATGTWYLKDWFCDLKNKIYTDGSSLYRDTYVKVDGKWLIKRATYSRIFEIVTPFTEPPNITAHYLAKHGVKHP</sequence>
<dbReference type="SUPFAM" id="SSF54427">
    <property type="entry name" value="NTF2-like"/>
    <property type="match status" value="1"/>
</dbReference>
<organism evidence="2 3">
    <name type="scientific">Solimonas fluminis</name>
    <dbReference type="NCBI Taxonomy" id="2086571"/>
    <lineage>
        <taxon>Bacteria</taxon>
        <taxon>Pseudomonadati</taxon>
        <taxon>Pseudomonadota</taxon>
        <taxon>Gammaproteobacteria</taxon>
        <taxon>Nevskiales</taxon>
        <taxon>Nevskiaceae</taxon>
        <taxon>Solimonas</taxon>
    </lineage>
</organism>
<dbReference type="Gene3D" id="3.10.450.50">
    <property type="match status" value="1"/>
</dbReference>
<evidence type="ECO:0000313" key="3">
    <source>
        <dbReference type="Proteomes" id="UP000238220"/>
    </source>
</evidence>